<dbReference type="PANTHER" id="PTHR48097:SF9">
    <property type="entry name" value="L-THREONINE ALDOLASE"/>
    <property type="match status" value="1"/>
</dbReference>
<evidence type="ECO:0000259" key="6">
    <source>
        <dbReference type="Pfam" id="PF01212"/>
    </source>
</evidence>
<dbReference type="CDD" id="cd06502">
    <property type="entry name" value="TA_like"/>
    <property type="match status" value="1"/>
</dbReference>
<proteinExistence type="inferred from homology"/>
<accession>A0A075FVC6</accession>
<evidence type="ECO:0000256" key="5">
    <source>
        <dbReference type="PIRSR" id="PIRSR017617-1"/>
    </source>
</evidence>
<dbReference type="InterPro" id="IPR001597">
    <property type="entry name" value="ArAA_b-elim_lyase/Thr_aldolase"/>
</dbReference>
<dbReference type="Pfam" id="PF01212">
    <property type="entry name" value="Beta_elim_lyase"/>
    <property type="match status" value="1"/>
</dbReference>
<dbReference type="GO" id="GO:0005829">
    <property type="term" value="C:cytosol"/>
    <property type="evidence" value="ECO:0007669"/>
    <property type="project" value="TreeGrafter"/>
</dbReference>
<keyword evidence="4 7" id="KW-0456">Lyase</keyword>
<reference evidence="7" key="1">
    <citation type="journal article" date="2014" name="Genome Biol. Evol.">
        <title>Pangenome evidence for extensive interdomain horizontal transfer affecting lineage core and shell genes in uncultured planktonic thaumarchaeota and euryarchaeota.</title>
        <authorList>
            <person name="Deschamps P."/>
            <person name="Zivanovic Y."/>
            <person name="Moreira D."/>
            <person name="Rodriguez-Valera F."/>
            <person name="Lopez-Garcia P."/>
        </authorList>
    </citation>
    <scope>NUCLEOTIDE SEQUENCE</scope>
</reference>
<dbReference type="NCBIfam" id="NF041359">
    <property type="entry name" value="GntG_guanitoxin"/>
    <property type="match status" value="1"/>
</dbReference>
<evidence type="ECO:0000256" key="3">
    <source>
        <dbReference type="ARBA" id="ARBA00022898"/>
    </source>
</evidence>
<dbReference type="Gene3D" id="3.90.1150.10">
    <property type="entry name" value="Aspartate Aminotransferase, domain 1"/>
    <property type="match status" value="1"/>
</dbReference>
<evidence type="ECO:0000256" key="4">
    <source>
        <dbReference type="ARBA" id="ARBA00023239"/>
    </source>
</evidence>
<dbReference type="GO" id="GO:0006567">
    <property type="term" value="P:L-threonine catabolic process"/>
    <property type="evidence" value="ECO:0007669"/>
    <property type="project" value="TreeGrafter"/>
</dbReference>
<evidence type="ECO:0000313" key="7">
    <source>
        <dbReference type="EMBL" id="AIE93607.1"/>
    </source>
</evidence>
<dbReference type="FunFam" id="3.40.640.10:FF:000030">
    <property type="entry name" value="Low-specificity L-threonine aldolase"/>
    <property type="match status" value="1"/>
</dbReference>
<comment type="similarity">
    <text evidence="2">Belongs to the threonine aldolase family.</text>
</comment>
<dbReference type="GO" id="GO:0006545">
    <property type="term" value="P:glycine biosynthetic process"/>
    <property type="evidence" value="ECO:0007669"/>
    <property type="project" value="TreeGrafter"/>
</dbReference>
<dbReference type="GO" id="GO:0008732">
    <property type="term" value="F:L-allo-threonine aldolase activity"/>
    <property type="evidence" value="ECO:0007669"/>
    <property type="project" value="TreeGrafter"/>
</dbReference>
<dbReference type="EC" id="4.1.2.5" evidence="7"/>
<dbReference type="InterPro" id="IPR023603">
    <property type="entry name" value="Low_specificity_L-TA-like"/>
</dbReference>
<keyword evidence="3" id="KW-0663">Pyridoxal phosphate</keyword>
<organism evidence="7">
    <name type="scientific">uncultured marine group II/III euryarchaeote AD1000_39_C05</name>
    <dbReference type="NCBI Taxonomy" id="1457763"/>
    <lineage>
        <taxon>Archaea</taxon>
        <taxon>Methanobacteriati</taxon>
        <taxon>Methanobacteriota</taxon>
        <taxon>environmental samples</taxon>
    </lineage>
</organism>
<dbReference type="InterPro" id="IPR015421">
    <property type="entry name" value="PyrdxlP-dep_Trfase_major"/>
</dbReference>
<comment type="cofactor">
    <cofactor evidence="1">
        <name>pyridoxal 5'-phosphate</name>
        <dbReference type="ChEBI" id="CHEBI:597326"/>
    </cofactor>
</comment>
<dbReference type="SUPFAM" id="SSF53383">
    <property type="entry name" value="PLP-dependent transferases"/>
    <property type="match status" value="1"/>
</dbReference>
<dbReference type="InterPro" id="IPR015424">
    <property type="entry name" value="PyrdxlP-dep_Trfase"/>
</dbReference>
<protein>
    <submittedName>
        <fullName evidence="7">Beta-eliminating lyase superfamily protein (LtaE)</fullName>
        <ecNumber evidence="7">4.1.2.5</ecNumber>
    </submittedName>
</protein>
<dbReference type="AlphaFoldDB" id="A0A075FVC6"/>
<evidence type="ECO:0000256" key="2">
    <source>
        <dbReference type="ARBA" id="ARBA00006966"/>
    </source>
</evidence>
<dbReference type="Gene3D" id="3.40.640.10">
    <property type="entry name" value="Type I PLP-dependent aspartate aminotransferase-like (Major domain)"/>
    <property type="match status" value="1"/>
</dbReference>
<evidence type="ECO:0000256" key="1">
    <source>
        <dbReference type="ARBA" id="ARBA00001933"/>
    </source>
</evidence>
<feature type="domain" description="Aromatic amino acid beta-eliminating lyase/threonine aldolase" evidence="6">
    <location>
        <begin position="18"/>
        <end position="304"/>
    </location>
</feature>
<dbReference type="FunFam" id="3.90.1150.10:FF:000041">
    <property type="entry name" value="Low-specificity L-threonine aldolase"/>
    <property type="match status" value="1"/>
</dbReference>
<sequence>MRTRLVAAMREHPSDRVDLRSDTVTQPTAAMREVMAEAEVGDDVLGDDHTVIALENRLAAMLGKEAGLFVPSGTMSNAIAIRAHTNPGDEVVTEATSHIYIYEGGGFAALSGCSIALVPGRAGIMDPADVRKAIRKVDGSFGHFPNGSLVCVENTSNRGGGSCYDQEILDEIGRIAHENDCSAHLDGARIFNAVAATGTDIARMVREYDTVSICLSKGLGAPIGSVLVGPRSFIDLAYRWRKMFGGGMRQAGILAAAGLYALDQHVERLAEDHDRARRLAAAVNEMDGYAVDMNSVQTNMVYISTANGEAQKVVDQLAEHGVDTLTIDDSTVRAVIHLHITDEDIERAIAAFATTQ</sequence>
<gene>
    <name evidence="7" type="primary">ltaE</name>
</gene>
<dbReference type="InterPro" id="IPR015422">
    <property type="entry name" value="PyrdxlP-dep_Trfase_small"/>
</dbReference>
<dbReference type="EMBL" id="KF900400">
    <property type="protein sequence ID" value="AIE93607.1"/>
    <property type="molecule type" value="Genomic_DNA"/>
</dbReference>
<feature type="modified residue" description="N6-(pyridoxal phosphate)lysine" evidence="5">
    <location>
        <position position="217"/>
    </location>
</feature>
<name>A0A075FVC6_9EURY</name>
<dbReference type="PANTHER" id="PTHR48097">
    <property type="entry name" value="L-THREONINE ALDOLASE-RELATED"/>
    <property type="match status" value="1"/>
</dbReference>
<dbReference type="PIRSF" id="PIRSF017617">
    <property type="entry name" value="Thr_aldolase"/>
    <property type="match status" value="1"/>
</dbReference>